<evidence type="ECO:0000313" key="2">
    <source>
        <dbReference type="Proteomes" id="UP000267841"/>
    </source>
</evidence>
<evidence type="ECO:0000313" key="1">
    <source>
        <dbReference type="EMBL" id="RLJ70708.1"/>
    </source>
</evidence>
<keyword evidence="2" id="KW-1185">Reference proteome</keyword>
<accession>A0A497XPA9</accession>
<dbReference type="AlphaFoldDB" id="A0A497XPA9"/>
<protein>
    <submittedName>
        <fullName evidence="1">Uncharacterized protein</fullName>
    </submittedName>
</protein>
<dbReference type="EMBL" id="RCCJ01000001">
    <property type="protein sequence ID" value="RLJ70708.1"/>
    <property type="molecule type" value="Genomic_DNA"/>
</dbReference>
<gene>
    <name evidence="1" type="ORF">BCF55_0989</name>
</gene>
<dbReference type="Proteomes" id="UP000267841">
    <property type="component" value="Unassembled WGS sequence"/>
</dbReference>
<name>A0A497XPA9_9AQUI</name>
<reference evidence="1 2" key="1">
    <citation type="submission" date="2018-10" db="EMBL/GenBank/DDBJ databases">
        <title>Genomic Encyclopedia of Archaeal and Bacterial Type Strains, Phase II (KMG-II): from individual species to whole genera.</title>
        <authorList>
            <person name="Goeker M."/>
        </authorList>
    </citation>
    <scope>NUCLEOTIDE SEQUENCE [LARGE SCALE GENOMIC DNA]</scope>
    <source>
        <strain evidence="1 2">DSM 16510</strain>
    </source>
</reference>
<sequence>MERFLFEGLRRKGESVHSEDLLVLVKRARTLEFGAFGVDIFDRRGRYLDTFIPQDTCPFWYEELAEEFVRKYRDCYFSFSFVPVKDYEDLIQATAEEWEE</sequence>
<organism evidence="1 2">
    <name type="scientific">Hydrogenivirga caldilitoris</name>
    <dbReference type="NCBI Taxonomy" id="246264"/>
    <lineage>
        <taxon>Bacteria</taxon>
        <taxon>Pseudomonadati</taxon>
        <taxon>Aquificota</taxon>
        <taxon>Aquificia</taxon>
        <taxon>Aquificales</taxon>
        <taxon>Aquificaceae</taxon>
        <taxon>Hydrogenivirga</taxon>
    </lineage>
</organism>
<comment type="caution">
    <text evidence="1">The sequence shown here is derived from an EMBL/GenBank/DDBJ whole genome shotgun (WGS) entry which is preliminary data.</text>
</comment>
<proteinExistence type="predicted"/>
<dbReference type="RefSeq" id="WP_147425006.1">
    <property type="nucleotide sequence ID" value="NZ_RCCJ01000001.1"/>
</dbReference>